<feature type="non-terminal residue" evidence="2">
    <location>
        <position position="1"/>
    </location>
</feature>
<accession>A0AAN5IA61</accession>
<dbReference type="AlphaFoldDB" id="A0AAN5IA61"/>
<evidence type="ECO:0000313" key="2">
    <source>
        <dbReference type="EMBL" id="GMR57179.1"/>
    </source>
</evidence>
<sequence length="89" mass="9651">IPVSSHAQNPQKEEASGNMEKAPDSNWEFEYGSPANAASSDEEKDVCKPAAATSFKGLEGNVINLVLRLRNEAGELNDVKIDFWSGERG</sequence>
<dbReference type="Proteomes" id="UP001328107">
    <property type="component" value="Unassembled WGS sequence"/>
</dbReference>
<feature type="compositionally biased region" description="Polar residues" evidence="1">
    <location>
        <begin position="1"/>
        <end position="10"/>
    </location>
</feature>
<proteinExistence type="predicted"/>
<keyword evidence="3" id="KW-1185">Reference proteome</keyword>
<gene>
    <name evidence="2" type="ORF">PMAYCL1PPCAC_27374</name>
</gene>
<protein>
    <submittedName>
        <fullName evidence="2">Uncharacterized protein</fullName>
    </submittedName>
</protein>
<evidence type="ECO:0000313" key="3">
    <source>
        <dbReference type="Proteomes" id="UP001328107"/>
    </source>
</evidence>
<dbReference type="EMBL" id="BTRK01000006">
    <property type="protein sequence ID" value="GMR57179.1"/>
    <property type="molecule type" value="Genomic_DNA"/>
</dbReference>
<feature type="region of interest" description="Disordered" evidence="1">
    <location>
        <begin position="1"/>
        <end position="45"/>
    </location>
</feature>
<evidence type="ECO:0000256" key="1">
    <source>
        <dbReference type="SAM" id="MobiDB-lite"/>
    </source>
</evidence>
<organism evidence="2 3">
    <name type="scientific">Pristionchus mayeri</name>
    <dbReference type="NCBI Taxonomy" id="1317129"/>
    <lineage>
        <taxon>Eukaryota</taxon>
        <taxon>Metazoa</taxon>
        <taxon>Ecdysozoa</taxon>
        <taxon>Nematoda</taxon>
        <taxon>Chromadorea</taxon>
        <taxon>Rhabditida</taxon>
        <taxon>Rhabditina</taxon>
        <taxon>Diplogasteromorpha</taxon>
        <taxon>Diplogasteroidea</taxon>
        <taxon>Neodiplogasteridae</taxon>
        <taxon>Pristionchus</taxon>
    </lineage>
</organism>
<name>A0AAN5IA61_9BILA</name>
<reference evidence="3" key="1">
    <citation type="submission" date="2022-10" db="EMBL/GenBank/DDBJ databases">
        <title>Genome assembly of Pristionchus species.</title>
        <authorList>
            <person name="Yoshida K."/>
            <person name="Sommer R.J."/>
        </authorList>
    </citation>
    <scope>NUCLEOTIDE SEQUENCE [LARGE SCALE GENOMIC DNA]</scope>
    <source>
        <strain evidence="3">RS5460</strain>
    </source>
</reference>
<comment type="caution">
    <text evidence="2">The sequence shown here is derived from an EMBL/GenBank/DDBJ whole genome shotgun (WGS) entry which is preliminary data.</text>
</comment>
<feature type="non-terminal residue" evidence="2">
    <location>
        <position position="89"/>
    </location>
</feature>